<comment type="caution">
    <text evidence="2">The sequence shown here is derived from an EMBL/GenBank/DDBJ whole genome shotgun (WGS) entry which is preliminary data.</text>
</comment>
<dbReference type="RefSeq" id="WP_184335889.1">
    <property type="nucleotide sequence ID" value="NZ_JACHHZ010000008.1"/>
</dbReference>
<evidence type="ECO:0000313" key="3">
    <source>
        <dbReference type="Proteomes" id="UP000588068"/>
    </source>
</evidence>
<keyword evidence="3" id="KW-1185">Reference proteome</keyword>
<protein>
    <recommendedName>
        <fullName evidence="4">DUF1579 domain-containing protein</fullName>
    </recommendedName>
</protein>
<keyword evidence="1" id="KW-0732">Signal</keyword>
<dbReference type="EMBL" id="JACHHZ010000008">
    <property type="protein sequence ID" value="MBB6096498.1"/>
    <property type="molecule type" value="Genomic_DNA"/>
</dbReference>
<gene>
    <name evidence="2" type="ORF">HNQ60_005420</name>
</gene>
<name>A0A841HX60_9GAMM</name>
<dbReference type="Proteomes" id="UP000588068">
    <property type="component" value="Unassembled WGS sequence"/>
</dbReference>
<proteinExistence type="predicted"/>
<evidence type="ECO:0008006" key="4">
    <source>
        <dbReference type="Google" id="ProtNLM"/>
    </source>
</evidence>
<feature type="signal peptide" evidence="1">
    <location>
        <begin position="1"/>
        <end position="27"/>
    </location>
</feature>
<dbReference type="AlphaFoldDB" id="A0A841HX60"/>
<organism evidence="2 3">
    <name type="scientific">Povalibacter uvarum</name>
    <dbReference type="NCBI Taxonomy" id="732238"/>
    <lineage>
        <taxon>Bacteria</taxon>
        <taxon>Pseudomonadati</taxon>
        <taxon>Pseudomonadota</taxon>
        <taxon>Gammaproteobacteria</taxon>
        <taxon>Steroidobacterales</taxon>
        <taxon>Steroidobacteraceae</taxon>
        <taxon>Povalibacter</taxon>
    </lineage>
</organism>
<accession>A0A841HX60</accession>
<evidence type="ECO:0000256" key="1">
    <source>
        <dbReference type="SAM" id="SignalP"/>
    </source>
</evidence>
<sequence>MPAQRMKSALLRMIAVTLVIAAVPASAAQPAPQMTPAQMIAAQRSAMAKLSSLDGVWRGSGWMIDQPGETPRQMTMTYRVGPALDRTIRIIEIRGYLADGSFGFHAFNTISFDAQKNAYVMNARAAGRSGAFDFELATEGYVWRIGGADAGLHYAGSIKDQVWKESGRAIAPGRDPVAMSEFTLRRVGDTDWPDAGAIGPK</sequence>
<reference evidence="2 3" key="1">
    <citation type="submission" date="2020-08" db="EMBL/GenBank/DDBJ databases">
        <title>Genomic Encyclopedia of Type Strains, Phase IV (KMG-IV): sequencing the most valuable type-strain genomes for metagenomic binning, comparative biology and taxonomic classification.</title>
        <authorList>
            <person name="Goeker M."/>
        </authorList>
    </citation>
    <scope>NUCLEOTIDE SEQUENCE [LARGE SCALE GENOMIC DNA]</scope>
    <source>
        <strain evidence="2 3">DSM 26723</strain>
    </source>
</reference>
<feature type="chain" id="PRO_5032290729" description="DUF1579 domain-containing protein" evidence="1">
    <location>
        <begin position="28"/>
        <end position="201"/>
    </location>
</feature>
<evidence type="ECO:0000313" key="2">
    <source>
        <dbReference type="EMBL" id="MBB6096498.1"/>
    </source>
</evidence>